<name>A0A2N0B2L2_9LEPT</name>
<keyword evidence="1" id="KW-0449">Lipoprotein</keyword>
<accession>A0A2N0BKU5</accession>
<evidence type="ECO:0000313" key="1">
    <source>
        <dbReference type="EMBL" id="MDV6235710.1"/>
    </source>
</evidence>
<protein>
    <submittedName>
        <fullName evidence="1">TIGR04452 family lipoprotein</fullName>
    </submittedName>
</protein>
<gene>
    <name evidence="1" type="ORF">CH379_008735</name>
    <name evidence="2" type="ORF">CH379_22510</name>
</gene>
<reference evidence="2" key="1">
    <citation type="submission" date="2017-07" db="EMBL/GenBank/DDBJ databases">
        <title>Leptospira spp. isolated from tropical soils.</title>
        <authorList>
            <person name="Thibeaux R."/>
            <person name="Iraola G."/>
            <person name="Ferres I."/>
            <person name="Bierque E."/>
            <person name="Girault D."/>
            <person name="Soupe-Gilbert M.-E."/>
            <person name="Picardeau M."/>
            <person name="Goarant C."/>
        </authorList>
    </citation>
    <scope>NUCLEOTIDE SEQUENCE [LARGE SCALE GENOMIC DNA]</scope>
    <source>
        <strain evidence="2">ATI7-C-A5</strain>
    </source>
</reference>
<reference evidence="1 3" key="2">
    <citation type="journal article" date="2018" name="Microb. Genom.">
        <title>Deciphering the unexplored Leptospira diversity from soils uncovers genomic evolution to virulence.</title>
        <authorList>
            <person name="Thibeaux R."/>
            <person name="Iraola G."/>
            <person name="Ferres I."/>
            <person name="Bierque E."/>
            <person name="Girault D."/>
            <person name="Soupe-Gilbert M.E."/>
            <person name="Picardeau M."/>
            <person name="Goarant C."/>
        </authorList>
    </citation>
    <scope>NUCLEOTIDE SEQUENCE [LARGE SCALE GENOMIC DNA]</scope>
    <source>
        <strain evidence="1 3">ATI7-C-A5</strain>
    </source>
</reference>
<dbReference type="RefSeq" id="WP_100747009.1">
    <property type="nucleotide sequence ID" value="NZ_NPEF02000009.1"/>
</dbReference>
<evidence type="ECO:0000313" key="2">
    <source>
        <dbReference type="EMBL" id="PJZ90760.1"/>
    </source>
</evidence>
<dbReference type="Proteomes" id="UP000232122">
    <property type="component" value="Unassembled WGS sequence"/>
</dbReference>
<proteinExistence type="predicted"/>
<dbReference type="NCBIfam" id="TIGR04452">
    <property type="entry name" value="Lepto_Lipo_YY_C"/>
    <property type="match status" value="1"/>
</dbReference>
<reference evidence="1" key="3">
    <citation type="submission" date="2023-10" db="EMBL/GenBank/DDBJ databases">
        <authorList>
            <person name="Picardeau M."/>
            <person name="Thibeaux R."/>
        </authorList>
    </citation>
    <scope>NUCLEOTIDE SEQUENCE</scope>
    <source>
        <strain evidence="1">ATI7-C-A5</strain>
    </source>
</reference>
<evidence type="ECO:0000313" key="3">
    <source>
        <dbReference type="Proteomes" id="UP000232122"/>
    </source>
</evidence>
<dbReference type="OrthoDB" id="342962at2"/>
<comment type="caution">
    <text evidence="2">The sequence shown here is derived from an EMBL/GenBank/DDBJ whole genome shotgun (WGS) entry which is preliminary data.</text>
</comment>
<dbReference type="EMBL" id="NPEF01000564">
    <property type="protein sequence ID" value="PJZ90760.1"/>
    <property type="molecule type" value="Genomic_DNA"/>
</dbReference>
<keyword evidence="3" id="KW-1185">Reference proteome</keyword>
<dbReference type="EMBL" id="NPEF02000009">
    <property type="protein sequence ID" value="MDV6235710.1"/>
    <property type="molecule type" value="Genomic_DNA"/>
</dbReference>
<dbReference type="InterPro" id="IPR031030">
    <property type="entry name" value="Lepto_Lipo_YY_C"/>
</dbReference>
<organism evidence="2">
    <name type="scientific">Leptospira ellisii</name>
    <dbReference type="NCBI Taxonomy" id="2023197"/>
    <lineage>
        <taxon>Bacteria</taxon>
        <taxon>Pseudomonadati</taxon>
        <taxon>Spirochaetota</taxon>
        <taxon>Spirochaetia</taxon>
        <taxon>Leptospirales</taxon>
        <taxon>Leptospiraceae</taxon>
        <taxon>Leptospira</taxon>
    </lineage>
</organism>
<dbReference type="AlphaFoldDB" id="A0A2N0B2L2"/>
<accession>A0A2N0B2L2</accession>
<sequence>MKFRAIVGRILFLSGCFYSCHCAYLNVNPGLVSGAEAKNIISDRLLLNQTIYLIGLTQPEPIRSNAVAGLGMTIITPDLVGINEKNMYQKDAVEECADQIFFVSLISTPLSAFVCKATDPPLSIPLISRKL</sequence>